<feature type="signal peptide" evidence="2">
    <location>
        <begin position="1"/>
        <end position="28"/>
    </location>
</feature>
<dbReference type="PANTHER" id="PTHR37380">
    <property type="entry name" value="CLE FAMILY OSCLE501 PROTEIN"/>
    <property type="match status" value="1"/>
</dbReference>
<keyword evidence="4" id="KW-1185">Reference proteome</keyword>
<sequence>MELSKGHMFRAVILLLLCFISSHYGAMAATTIGAKPQEILNTFKLKRLSLSILNNFEHPKKFDGNFEVKRLVPSGPNRQESPDTPSRYEILSGVPKGPDPIESPATPTHEVKRIVPSGPNPQESPDSPALQVDRLVPGGPNPQESPDAPPRPEHLKAITLLLLCLNISGHYGSMAHETTKPKPLKLKRLSLTILNSFELPKTKEVETKSGIFEVKRLVPSGSHAQELPDPPNLQVKRLVPSGPNAQESPDPPSFEVKRLVPSGPNAQESPDSPTKPDQDVESFVYFQSNSFEQSPPAI</sequence>
<evidence type="ECO:0000256" key="2">
    <source>
        <dbReference type="SAM" id="SignalP"/>
    </source>
</evidence>
<feature type="region of interest" description="Disordered" evidence="1">
    <location>
        <begin position="72"/>
        <end position="152"/>
    </location>
</feature>
<dbReference type="PANTHER" id="PTHR37380:SF1">
    <property type="entry name" value="CLE FAMILY OSCLE501 PROTEIN"/>
    <property type="match status" value="1"/>
</dbReference>
<dbReference type="AlphaFoldDB" id="A0ABD2YBM0"/>
<dbReference type="EMBL" id="JBJUIK010000014">
    <property type="protein sequence ID" value="KAL3504605.1"/>
    <property type="molecule type" value="Genomic_DNA"/>
</dbReference>
<feature type="region of interest" description="Disordered" evidence="1">
    <location>
        <begin position="221"/>
        <end position="280"/>
    </location>
</feature>
<organism evidence="3 4">
    <name type="scientific">Cinchona calisaya</name>
    <dbReference type="NCBI Taxonomy" id="153742"/>
    <lineage>
        <taxon>Eukaryota</taxon>
        <taxon>Viridiplantae</taxon>
        <taxon>Streptophyta</taxon>
        <taxon>Embryophyta</taxon>
        <taxon>Tracheophyta</taxon>
        <taxon>Spermatophyta</taxon>
        <taxon>Magnoliopsida</taxon>
        <taxon>eudicotyledons</taxon>
        <taxon>Gunneridae</taxon>
        <taxon>Pentapetalae</taxon>
        <taxon>asterids</taxon>
        <taxon>lamiids</taxon>
        <taxon>Gentianales</taxon>
        <taxon>Rubiaceae</taxon>
        <taxon>Cinchonoideae</taxon>
        <taxon>Cinchoneae</taxon>
        <taxon>Cinchona</taxon>
    </lineage>
</organism>
<keyword evidence="2" id="KW-0732">Signal</keyword>
<evidence type="ECO:0000313" key="3">
    <source>
        <dbReference type="EMBL" id="KAL3504605.1"/>
    </source>
</evidence>
<evidence type="ECO:0000256" key="1">
    <source>
        <dbReference type="SAM" id="MobiDB-lite"/>
    </source>
</evidence>
<reference evidence="3 4" key="1">
    <citation type="submission" date="2024-11" db="EMBL/GenBank/DDBJ databases">
        <title>A near-complete genome assembly of Cinchona calisaya.</title>
        <authorList>
            <person name="Lian D.C."/>
            <person name="Zhao X.W."/>
            <person name="Wei L."/>
        </authorList>
    </citation>
    <scope>NUCLEOTIDE SEQUENCE [LARGE SCALE GENOMIC DNA]</scope>
    <source>
        <tissue evidence="3">Nenye</tissue>
    </source>
</reference>
<feature type="chain" id="PRO_5044809818" evidence="2">
    <location>
        <begin position="29"/>
        <end position="298"/>
    </location>
</feature>
<comment type="caution">
    <text evidence="3">The sequence shown here is derived from an EMBL/GenBank/DDBJ whole genome shotgun (WGS) entry which is preliminary data.</text>
</comment>
<accession>A0ABD2YBM0</accession>
<gene>
    <name evidence="3" type="ORF">ACH5RR_034446</name>
</gene>
<name>A0ABD2YBM0_9GENT</name>
<proteinExistence type="predicted"/>
<evidence type="ECO:0000313" key="4">
    <source>
        <dbReference type="Proteomes" id="UP001630127"/>
    </source>
</evidence>
<dbReference type="Proteomes" id="UP001630127">
    <property type="component" value="Unassembled WGS sequence"/>
</dbReference>
<protein>
    <submittedName>
        <fullName evidence="3">Uncharacterized protein</fullName>
    </submittedName>
</protein>